<keyword evidence="1" id="KW-0812">Transmembrane</keyword>
<dbReference type="PANTHER" id="PTHR35337:SF1">
    <property type="entry name" value="SLR1478 PROTEIN"/>
    <property type="match status" value="1"/>
</dbReference>
<dbReference type="EMBL" id="JAUSVS010000008">
    <property type="protein sequence ID" value="MDQ0465813.1"/>
    <property type="molecule type" value="Genomic_DNA"/>
</dbReference>
<protein>
    <submittedName>
        <fullName evidence="2">Membrane protein SpoIIM required for sporulation</fullName>
    </submittedName>
</protein>
<evidence type="ECO:0000256" key="1">
    <source>
        <dbReference type="SAM" id="Phobius"/>
    </source>
</evidence>
<feature type="transmembrane region" description="Helical" evidence="1">
    <location>
        <begin position="230"/>
        <end position="254"/>
    </location>
</feature>
<sequence>MAELQLKSRRFRAEREWDWRRLEFLLKKAEGQGARGLTDEELLAVPVLYRGALSALSVARATSLDVGLTDYLESLCTRAYFFVYGTRTRLGERIANFFTRDWPRAVQSLWRETLVALAIFAVSAVAAYMMVSADMDWFDPFMGGMSQGRDPTATTEFLRSTLYHDGDNKGLSGFASFLFTHNAQVAIFCFALGFAFCLPTAALLATTGLQFGAFLALFASRELGPQAAGWLLIHGTTELFAIILAGAAGFRIGWRLIFPGEKSRIDAAAEAGRTAGTVMGGVLVMLFCAGVLEGLGRQLILIDWIRFAIAGGMLTLWLVFYYLPRRWRPTSVHD</sequence>
<evidence type="ECO:0000313" key="2">
    <source>
        <dbReference type="EMBL" id="MDQ0465813.1"/>
    </source>
</evidence>
<feature type="transmembrane region" description="Helical" evidence="1">
    <location>
        <begin position="304"/>
        <end position="323"/>
    </location>
</feature>
<dbReference type="RefSeq" id="WP_307351437.1">
    <property type="nucleotide sequence ID" value="NZ_JAUSVS010000008.1"/>
</dbReference>
<dbReference type="PANTHER" id="PTHR35337">
    <property type="entry name" value="SLR1478 PROTEIN"/>
    <property type="match status" value="1"/>
</dbReference>
<feature type="transmembrane region" description="Helical" evidence="1">
    <location>
        <begin position="274"/>
        <end position="292"/>
    </location>
</feature>
<dbReference type="InterPro" id="IPR002798">
    <property type="entry name" value="SpoIIM-like"/>
</dbReference>
<dbReference type="Pfam" id="PF01944">
    <property type="entry name" value="SpoIIM"/>
    <property type="match status" value="1"/>
</dbReference>
<organism evidence="2 3">
    <name type="scientific">Caulobacter ginsengisoli</name>
    <dbReference type="NCBI Taxonomy" id="400775"/>
    <lineage>
        <taxon>Bacteria</taxon>
        <taxon>Pseudomonadati</taxon>
        <taxon>Pseudomonadota</taxon>
        <taxon>Alphaproteobacteria</taxon>
        <taxon>Caulobacterales</taxon>
        <taxon>Caulobacteraceae</taxon>
        <taxon>Caulobacter</taxon>
    </lineage>
</organism>
<comment type="caution">
    <text evidence="2">The sequence shown here is derived from an EMBL/GenBank/DDBJ whole genome shotgun (WGS) entry which is preliminary data.</text>
</comment>
<proteinExistence type="predicted"/>
<keyword evidence="1" id="KW-0472">Membrane</keyword>
<keyword evidence="3" id="KW-1185">Reference proteome</keyword>
<keyword evidence="1" id="KW-1133">Transmembrane helix</keyword>
<name>A0ABU0IUX1_9CAUL</name>
<gene>
    <name evidence="2" type="ORF">QO010_003605</name>
</gene>
<reference evidence="2 3" key="1">
    <citation type="submission" date="2023-07" db="EMBL/GenBank/DDBJ databases">
        <title>Genomic Encyclopedia of Type Strains, Phase IV (KMG-IV): sequencing the most valuable type-strain genomes for metagenomic binning, comparative biology and taxonomic classification.</title>
        <authorList>
            <person name="Goeker M."/>
        </authorList>
    </citation>
    <scope>NUCLEOTIDE SEQUENCE [LARGE SCALE GENOMIC DNA]</scope>
    <source>
        <strain evidence="2 3">DSM 18695</strain>
    </source>
</reference>
<feature type="transmembrane region" description="Helical" evidence="1">
    <location>
        <begin position="114"/>
        <end position="131"/>
    </location>
</feature>
<feature type="transmembrane region" description="Helical" evidence="1">
    <location>
        <begin position="185"/>
        <end position="218"/>
    </location>
</feature>
<evidence type="ECO:0000313" key="3">
    <source>
        <dbReference type="Proteomes" id="UP001228905"/>
    </source>
</evidence>
<dbReference type="Proteomes" id="UP001228905">
    <property type="component" value="Unassembled WGS sequence"/>
</dbReference>
<accession>A0ABU0IUX1</accession>